<dbReference type="EMBL" id="ML978714">
    <property type="protein sequence ID" value="KAF2089579.1"/>
    <property type="molecule type" value="Genomic_DNA"/>
</dbReference>
<dbReference type="AlphaFoldDB" id="A0A6A5YD19"/>
<name>A0A6A5YD19_9PEZI</name>
<keyword evidence="4" id="KW-1185">Reference proteome</keyword>
<keyword evidence="2" id="KW-0812">Transmembrane</keyword>
<feature type="compositionally biased region" description="Low complexity" evidence="1">
    <location>
        <begin position="390"/>
        <end position="404"/>
    </location>
</feature>
<feature type="compositionally biased region" description="Polar residues" evidence="1">
    <location>
        <begin position="279"/>
        <end position="293"/>
    </location>
</feature>
<feature type="compositionally biased region" description="Basic residues" evidence="1">
    <location>
        <begin position="350"/>
        <end position="376"/>
    </location>
</feature>
<feature type="region of interest" description="Disordered" evidence="1">
    <location>
        <begin position="540"/>
        <end position="559"/>
    </location>
</feature>
<proteinExistence type="predicted"/>
<feature type="region of interest" description="Disordered" evidence="1">
    <location>
        <begin position="568"/>
        <end position="634"/>
    </location>
</feature>
<gene>
    <name evidence="3" type="ORF">K490DRAFT_55172</name>
</gene>
<feature type="compositionally biased region" description="Basic and acidic residues" evidence="1">
    <location>
        <begin position="619"/>
        <end position="634"/>
    </location>
</feature>
<sequence>MGGPSQPYMYDRPSRQSVTADSLYGFNPRAVTQASRASAPQPAPKQDGPLINFNRHPDSWLILPYEPTEAKPVKNRTKGLIKGTRWTQFGFRVLQLIGAVGMLICVICIHGTQDTEGWILRIPSAVDILVSFYAIYHLFRPAQGRTPASSASYHFFALFMDAGLIPFYIFAAMMAEQNWSEQPGSNGRWRTFFSSDDATNKLLFTTWLDSIAVGGLHLISLALDLYLILVFRKIARLPPDMNPLEDNLTSRRSTKHKHKNSSLSGISVSEKRISDLNGSTISLSNPSRLSQAQDPLIPDARTMPFLHTRYDSDEGYSPHNPRSARASQTNLIYQQAHSARASRADVHSQSHSRNHSRSHSHSRSRSHSRARSKSRSPSKSPHPPMPANASTTSLPPYTSPSRTPNRSPVREGPNPSSLKSDNWFVHPSEDSYHPLPRYSFEADDDGAARTHHGYAEEEAAATAAYASLKPRPLRMNPPTPSPSNSPVKSSFPKTQREEVEMQRQSMPPMPSFRSAVGSVSEASEGIGRALTTTSRASAWSYAGDGLGREPSIGKPKGRYYGDLRAATQGVRSPQQGYQQQPGRTGASPERKGYQRVEGSPRVVSRTGVDVDGGDGDLGLGRREVSGKMAEEGRGGVKMPKWAGLVQRKVSGVA</sequence>
<feature type="region of interest" description="Disordered" evidence="1">
    <location>
        <begin position="242"/>
        <end position="266"/>
    </location>
</feature>
<protein>
    <submittedName>
        <fullName evidence="3">Uncharacterized protein</fullName>
    </submittedName>
</protein>
<keyword evidence="2" id="KW-0472">Membrane</keyword>
<evidence type="ECO:0000313" key="4">
    <source>
        <dbReference type="Proteomes" id="UP000799776"/>
    </source>
</evidence>
<feature type="region of interest" description="Disordered" evidence="1">
    <location>
        <begin position="31"/>
        <end position="51"/>
    </location>
</feature>
<feature type="region of interest" description="Disordered" evidence="1">
    <location>
        <begin position="334"/>
        <end position="520"/>
    </location>
</feature>
<dbReference type="Proteomes" id="UP000799776">
    <property type="component" value="Unassembled WGS sequence"/>
</dbReference>
<feature type="region of interest" description="Disordered" evidence="1">
    <location>
        <begin position="279"/>
        <end position="299"/>
    </location>
</feature>
<feature type="transmembrane region" description="Helical" evidence="2">
    <location>
        <begin position="151"/>
        <end position="175"/>
    </location>
</feature>
<feature type="transmembrane region" description="Helical" evidence="2">
    <location>
        <begin position="118"/>
        <end position="139"/>
    </location>
</feature>
<evidence type="ECO:0000256" key="2">
    <source>
        <dbReference type="SAM" id="Phobius"/>
    </source>
</evidence>
<feature type="transmembrane region" description="Helical" evidence="2">
    <location>
        <begin position="211"/>
        <end position="231"/>
    </location>
</feature>
<reference evidence="3" key="1">
    <citation type="journal article" date="2020" name="Stud. Mycol.">
        <title>101 Dothideomycetes genomes: a test case for predicting lifestyles and emergence of pathogens.</title>
        <authorList>
            <person name="Haridas S."/>
            <person name="Albert R."/>
            <person name="Binder M."/>
            <person name="Bloem J."/>
            <person name="Labutti K."/>
            <person name="Salamov A."/>
            <person name="Andreopoulos B."/>
            <person name="Baker S."/>
            <person name="Barry K."/>
            <person name="Bills G."/>
            <person name="Bluhm B."/>
            <person name="Cannon C."/>
            <person name="Castanera R."/>
            <person name="Culley D."/>
            <person name="Daum C."/>
            <person name="Ezra D."/>
            <person name="Gonzalez J."/>
            <person name="Henrissat B."/>
            <person name="Kuo A."/>
            <person name="Liang C."/>
            <person name="Lipzen A."/>
            <person name="Lutzoni F."/>
            <person name="Magnuson J."/>
            <person name="Mondo S."/>
            <person name="Nolan M."/>
            <person name="Ohm R."/>
            <person name="Pangilinan J."/>
            <person name="Park H.-J."/>
            <person name="Ramirez L."/>
            <person name="Alfaro M."/>
            <person name="Sun H."/>
            <person name="Tritt A."/>
            <person name="Yoshinaga Y."/>
            <person name="Zwiers L.-H."/>
            <person name="Turgeon B."/>
            <person name="Goodwin S."/>
            <person name="Spatafora J."/>
            <person name="Crous P."/>
            <person name="Grigoriev I."/>
        </authorList>
    </citation>
    <scope>NUCLEOTIDE SEQUENCE</scope>
    <source>
        <strain evidence="3">CBS 121410</strain>
    </source>
</reference>
<dbReference type="OrthoDB" id="5404940at2759"/>
<keyword evidence="2" id="KW-1133">Transmembrane helix</keyword>
<feature type="transmembrane region" description="Helical" evidence="2">
    <location>
        <begin position="89"/>
        <end position="112"/>
    </location>
</feature>
<organism evidence="3 4">
    <name type="scientific">Saccharata proteae CBS 121410</name>
    <dbReference type="NCBI Taxonomy" id="1314787"/>
    <lineage>
        <taxon>Eukaryota</taxon>
        <taxon>Fungi</taxon>
        <taxon>Dikarya</taxon>
        <taxon>Ascomycota</taxon>
        <taxon>Pezizomycotina</taxon>
        <taxon>Dothideomycetes</taxon>
        <taxon>Dothideomycetes incertae sedis</taxon>
        <taxon>Botryosphaeriales</taxon>
        <taxon>Saccharataceae</taxon>
        <taxon>Saccharata</taxon>
    </lineage>
</organism>
<evidence type="ECO:0000313" key="3">
    <source>
        <dbReference type="EMBL" id="KAF2089579.1"/>
    </source>
</evidence>
<feature type="compositionally biased region" description="Polar residues" evidence="1">
    <location>
        <begin position="569"/>
        <end position="582"/>
    </location>
</feature>
<evidence type="ECO:0000256" key="1">
    <source>
        <dbReference type="SAM" id="MobiDB-lite"/>
    </source>
</evidence>
<accession>A0A6A5YD19</accession>